<organism evidence="2 3">
    <name type="scientific">Halorussus gelatinilyticus</name>
    <dbReference type="NCBI Taxonomy" id="2937524"/>
    <lineage>
        <taxon>Archaea</taxon>
        <taxon>Methanobacteriati</taxon>
        <taxon>Methanobacteriota</taxon>
        <taxon>Stenosarchaea group</taxon>
        <taxon>Halobacteria</taxon>
        <taxon>Halobacteriales</taxon>
        <taxon>Haladaptataceae</taxon>
        <taxon>Halorussus</taxon>
    </lineage>
</organism>
<evidence type="ECO:0000256" key="1">
    <source>
        <dbReference type="SAM" id="MobiDB-lite"/>
    </source>
</evidence>
<evidence type="ECO:0008006" key="4">
    <source>
        <dbReference type="Google" id="ProtNLM"/>
    </source>
</evidence>
<evidence type="ECO:0000313" key="2">
    <source>
        <dbReference type="EMBL" id="UPW00493.1"/>
    </source>
</evidence>
<dbReference type="Gene3D" id="2.60.40.420">
    <property type="entry name" value="Cupredoxins - blue copper proteins"/>
    <property type="match status" value="1"/>
</dbReference>
<dbReference type="EMBL" id="CP096658">
    <property type="protein sequence ID" value="UPW00493.1"/>
    <property type="molecule type" value="Genomic_DNA"/>
</dbReference>
<name>A0A8U0IHM0_9EURY</name>
<dbReference type="Proteomes" id="UP000830434">
    <property type="component" value="Chromosome"/>
</dbReference>
<dbReference type="GeneID" id="72191905"/>
<reference evidence="2" key="1">
    <citation type="submission" date="2022-04" db="EMBL/GenBank/DDBJ databases">
        <title>Diverse halophilic archaea isolated from saline environments.</title>
        <authorList>
            <person name="Cui H.-L."/>
        </authorList>
    </citation>
    <scope>NUCLEOTIDE SEQUENCE</scope>
    <source>
        <strain evidence="2">XZYJT40</strain>
    </source>
</reference>
<gene>
    <name evidence="2" type="ORF">M0R88_18580</name>
</gene>
<feature type="region of interest" description="Disordered" evidence="1">
    <location>
        <begin position="142"/>
        <end position="161"/>
    </location>
</feature>
<keyword evidence="3" id="KW-1185">Reference proteome</keyword>
<proteinExistence type="predicted"/>
<dbReference type="InterPro" id="IPR008972">
    <property type="entry name" value="Cupredoxin"/>
</dbReference>
<dbReference type="RefSeq" id="WP_248654904.1">
    <property type="nucleotide sequence ID" value="NZ_CP096658.1"/>
</dbReference>
<accession>A0A8U0IHM0</accession>
<protein>
    <recommendedName>
        <fullName evidence="4">Blue (type 1) copper domain-containing protein</fullName>
    </recommendedName>
</protein>
<sequence>MDRRTFLGLGGTTAFGALGGNYFPDVPVEFRQADDGQTGVDLRVQQEPGKTVNWVLPGKRQISEYVFGTPDYPINTGRHWVNVAEGPVADLLREQTYQVGLPLDKRRTNADESAYTVTTFNSAFSDSARTVDGRLDLTYKDRRPYDIPAGSPTETPDDVDLDARFTDPAGNQYRLEIKQVFQPPIPPWNTGGGVVTGSWLHGVTGTGTPLMPTQFAYGACWGVGNVIVNGEVVNRRQVVHFMTTQMIRKAGNYALAIDEELPLSPDEAYLGNLHHTHVLVPPIKVTQRGPEPEPVHTAFELPTGRPQPFLHVMWDEETIEGATVAVSPDFPDAATTTQAAETTTATTTQAGTTQAVAPDADFVLGGRVDGWRGISPDSIDGETNPTLNLQPGTEYTLVWKNLDGGPHNFAIVGEQGSTLLSTEVISEQGATQTVEFTAESAMAEYLCEVHPISMRGDIAFPSG</sequence>
<dbReference type="AlphaFoldDB" id="A0A8U0IHM0"/>
<evidence type="ECO:0000313" key="3">
    <source>
        <dbReference type="Proteomes" id="UP000830434"/>
    </source>
</evidence>
<dbReference type="SUPFAM" id="SSF49503">
    <property type="entry name" value="Cupredoxins"/>
    <property type="match status" value="1"/>
</dbReference>
<dbReference type="KEGG" id="haxz:M0R88_18580"/>